<dbReference type="InterPro" id="IPR010827">
    <property type="entry name" value="BamA/TamA_POTRA"/>
</dbReference>
<dbReference type="InterPro" id="IPR000184">
    <property type="entry name" value="Bac_surfAg_D15"/>
</dbReference>
<reference evidence="8 9" key="1">
    <citation type="journal article" date="2019" name="Nat. Microbiol.">
        <title>Mediterranean grassland soil C-N compound turnover is dependent on rainfall and depth, and is mediated by genomically divergent microorganisms.</title>
        <authorList>
            <person name="Diamond S."/>
            <person name="Andeer P.F."/>
            <person name="Li Z."/>
            <person name="Crits-Christoph A."/>
            <person name="Burstein D."/>
            <person name="Anantharaman K."/>
            <person name="Lane K.R."/>
            <person name="Thomas B.C."/>
            <person name="Pan C."/>
            <person name="Northen T.R."/>
            <person name="Banfield J.F."/>
        </authorList>
    </citation>
    <scope>NUCLEOTIDE SEQUENCE [LARGE SCALE GENOMIC DNA]</scope>
    <source>
        <strain evidence="8">NP_3</strain>
    </source>
</reference>
<dbReference type="Gene3D" id="3.10.20.310">
    <property type="entry name" value="membrane protein fhac"/>
    <property type="match status" value="3"/>
</dbReference>
<evidence type="ECO:0000256" key="1">
    <source>
        <dbReference type="ARBA" id="ARBA00004370"/>
    </source>
</evidence>
<dbReference type="Proteomes" id="UP000318509">
    <property type="component" value="Unassembled WGS sequence"/>
</dbReference>
<comment type="subcellular location">
    <subcellularLocation>
        <location evidence="1">Membrane</location>
    </subcellularLocation>
</comment>
<dbReference type="PANTHER" id="PTHR12815">
    <property type="entry name" value="SORTING AND ASSEMBLY MACHINERY SAMM50 PROTEIN FAMILY MEMBER"/>
    <property type="match status" value="1"/>
</dbReference>
<dbReference type="EMBL" id="VBAK01000107">
    <property type="protein sequence ID" value="TMI90776.1"/>
    <property type="molecule type" value="Genomic_DNA"/>
</dbReference>
<dbReference type="Pfam" id="PF07244">
    <property type="entry name" value="POTRA"/>
    <property type="match status" value="3"/>
</dbReference>
<evidence type="ECO:0000313" key="9">
    <source>
        <dbReference type="Proteomes" id="UP000318509"/>
    </source>
</evidence>
<dbReference type="GO" id="GO:0019867">
    <property type="term" value="C:outer membrane"/>
    <property type="evidence" value="ECO:0007669"/>
    <property type="project" value="InterPro"/>
</dbReference>
<evidence type="ECO:0000256" key="4">
    <source>
        <dbReference type="ARBA" id="ARBA00023136"/>
    </source>
</evidence>
<evidence type="ECO:0000256" key="3">
    <source>
        <dbReference type="ARBA" id="ARBA00022729"/>
    </source>
</evidence>
<feature type="domain" description="POTRA" evidence="7">
    <location>
        <begin position="95"/>
        <end position="166"/>
    </location>
</feature>
<evidence type="ECO:0000313" key="8">
    <source>
        <dbReference type="EMBL" id="TMI90776.1"/>
    </source>
</evidence>
<dbReference type="Gene3D" id="2.40.160.50">
    <property type="entry name" value="membrane protein fhac: a member of the omp85/tpsb transporter family"/>
    <property type="match status" value="1"/>
</dbReference>
<evidence type="ECO:0000256" key="2">
    <source>
        <dbReference type="ARBA" id="ARBA00022692"/>
    </source>
</evidence>
<dbReference type="AlphaFoldDB" id="A0A537K5G8"/>
<keyword evidence="3" id="KW-0732">Signal</keyword>
<dbReference type="InterPro" id="IPR039910">
    <property type="entry name" value="D15-like"/>
</dbReference>
<keyword evidence="5" id="KW-0998">Cell outer membrane</keyword>
<keyword evidence="4" id="KW-0472">Membrane</keyword>
<sequence>MIPPRSRAARLVAFGVPWAILFVAAAPAGLTAQPRLRVAALPRAQFQPPPAQPPPAPPPPSTPSPPPGPPAPPGLVPPGPFVPEPGVPPQTLPPQKVAEVVVRGNEHVPTDQLLAVVSTKPNDPLNDEKLRNDVQAILNLGQFADAVVRFEPVPNGVRVVFVVVENPIISSVDITGNTIIPTPEVLKALGVETGRVLNTVTMRNGLRAVEKVYQDKGYILARVADVSVSPEGVLRVALTEGRIETIKVEGLVKTHEYVVLRELGFKPGDVFNVNEVNASLRRLFQLQYFSDVKAQPGPGAQPDTVDVTISVTEQKTATVSFGAGFSNQTGIEGFVGLRDIDFGGNGQSVRIEYSSTALFGTGLAISFHEPYFEGSRTVFDTQLFNTTTIPTDYSLGLNSSFQYDLTQVGGFFSFTSPLSPSTSVNYGIKAVTSTFGPPLIGTPPPGSFPFTPGQVNALIVGAAVDSRDDPVNPATGDHLQLIGEFALRVLGGSFTFQKYELDYAHFIPVTAADTLVGHVHLGYSATPLPIQEQLYLGGQAALRGYVTSRFRGDEMAFAQAEYRFPISELPLLHSFGGITGVVFIEAGDAEPTGSQLRFKEDVGLGIQVKTAVGPFRLDYGVSPEGSQLWISTGAQF</sequence>
<evidence type="ECO:0000256" key="5">
    <source>
        <dbReference type="ARBA" id="ARBA00023237"/>
    </source>
</evidence>
<protein>
    <recommendedName>
        <fullName evidence="7">POTRA domain-containing protein</fullName>
    </recommendedName>
</protein>
<dbReference type="Pfam" id="PF01103">
    <property type="entry name" value="Omp85"/>
    <property type="match status" value="1"/>
</dbReference>
<feature type="domain" description="POTRA" evidence="7">
    <location>
        <begin position="167"/>
        <end position="241"/>
    </location>
</feature>
<comment type="caution">
    <text evidence="8">The sequence shown here is derived from an EMBL/GenBank/DDBJ whole genome shotgun (WGS) entry which is preliminary data.</text>
</comment>
<accession>A0A537K5G8</accession>
<keyword evidence="2" id="KW-0812">Transmembrane</keyword>
<feature type="region of interest" description="Disordered" evidence="6">
    <location>
        <begin position="41"/>
        <end position="93"/>
    </location>
</feature>
<feature type="compositionally biased region" description="Pro residues" evidence="6">
    <location>
        <begin position="47"/>
        <end position="92"/>
    </location>
</feature>
<proteinExistence type="predicted"/>
<evidence type="ECO:0000256" key="6">
    <source>
        <dbReference type="SAM" id="MobiDB-lite"/>
    </source>
</evidence>
<name>A0A537K5G8_9BACT</name>
<gene>
    <name evidence="8" type="ORF">E6H00_06030</name>
</gene>
<dbReference type="InterPro" id="IPR034746">
    <property type="entry name" value="POTRA"/>
</dbReference>
<organism evidence="8 9">
    <name type="scientific">Candidatus Segetimicrobium genomatis</name>
    <dbReference type="NCBI Taxonomy" id="2569760"/>
    <lineage>
        <taxon>Bacteria</taxon>
        <taxon>Bacillati</taxon>
        <taxon>Candidatus Sysuimicrobiota</taxon>
        <taxon>Candidatus Sysuimicrobiia</taxon>
        <taxon>Candidatus Sysuimicrobiales</taxon>
        <taxon>Candidatus Segetimicrobiaceae</taxon>
        <taxon>Candidatus Segetimicrobium</taxon>
    </lineage>
</organism>
<evidence type="ECO:0000259" key="7">
    <source>
        <dbReference type="PROSITE" id="PS51779"/>
    </source>
</evidence>
<dbReference type="PANTHER" id="PTHR12815:SF47">
    <property type="entry name" value="TRANSLOCATION AND ASSEMBLY MODULE SUBUNIT TAMA"/>
    <property type="match status" value="1"/>
</dbReference>
<dbReference type="PROSITE" id="PS51779">
    <property type="entry name" value="POTRA"/>
    <property type="match status" value="2"/>
</dbReference>